<evidence type="ECO:0000256" key="2">
    <source>
        <dbReference type="ARBA" id="ARBA00009773"/>
    </source>
</evidence>
<comment type="caution">
    <text evidence="7">The sequence shown here is derived from an EMBL/GenBank/DDBJ whole genome shotgun (WGS) entry which is preliminary data.</text>
</comment>
<keyword evidence="5 6" id="KW-0472">Membrane</keyword>
<gene>
    <name evidence="7" type="ORF">ET418_13065</name>
</gene>
<comment type="subcellular location">
    <subcellularLocation>
        <location evidence="1">Membrane</location>
        <topology evidence="1">Multi-pass membrane protein</topology>
    </subcellularLocation>
</comment>
<accession>A0A5A9XAN6</accession>
<feature type="transmembrane region" description="Helical" evidence="6">
    <location>
        <begin position="247"/>
        <end position="270"/>
    </location>
</feature>
<keyword evidence="3 6" id="KW-0812">Transmembrane</keyword>
<dbReference type="AlphaFoldDB" id="A0A5A9XAN6"/>
<keyword evidence="8" id="KW-1185">Reference proteome</keyword>
<dbReference type="Pfam" id="PF01594">
    <property type="entry name" value="AI-2E_transport"/>
    <property type="match status" value="1"/>
</dbReference>
<evidence type="ECO:0000256" key="3">
    <source>
        <dbReference type="ARBA" id="ARBA00022692"/>
    </source>
</evidence>
<evidence type="ECO:0000256" key="1">
    <source>
        <dbReference type="ARBA" id="ARBA00004141"/>
    </source>
</evidence>
<evidence type="ECO:0000256" key="4">
    <source>
        <dbReference type="ARBA" id="ARBA00022989"/>
    </source>
</evidence>
<evidence type="ECO:0000313" key="7">
    <source>
        <dbReference type="EMBL" id="KAA0889703.1"/>
    </source>
</evidence>
<keyword evidence="4 6" id="KW-1133">Transmembrane helix</keyword>
<sequence length="329" mass="34878">MPRSTMISYILAVTAAVAVLHFHLLPAAFAGLAVYVLTLKLARHLPKNMNRVAHTVALGVVVMCVIACLTSACAVAWSFIGSSQGIGALLAMVVETFGSLRRALPASVAEVLPTTIEGLRQQMVEMLGDHVQKISIAGMEGLKVFAHILLGMVVGGMAAVHHFKEHDQVPPFTGALRSRLRALATAFDKVVFAQVKISALNTTLTAVYLLIALPLFGVHLPMATVLILLTFVVGMLPVVGNLVSNSVIVVISLGVSPGVGVASLLFLVVIHKAEYFLNARIVGHEVQATAWELLSAMLLMEAVFGLVGLVAAPVVYAWLKAEVKEQGII</sequence>
<feature type="transmembrane region" description="Helical" evidence="6">
    <location>
        <begin position="206"/>
        <end position="235"/>
    </location>
</feature>
<protein>
    <submittedName>
        <fullName evidence="7">AI-2E family transporter</fullName>
    </submittedName>
</protein>
<feature type="transmembrane region" description="Helical" evidence="6">
    <location>
        <begin position="56"/>
        <end position="80"/>
    </location>
</feature>
<dbReference type="OrthoDB" id="8113193at2"/>
<reference evidence="7 8" key="1">
    <citation type="submission" date="2019-04" db="EMBL/GenBank/DDBJ databases">
        <title>Geobacter ruber sp. nov., ferric-reducing bacteria isolated from paddy soil.</title>
        <authorList>
            <person name="Xu Z."/>
            <person name="Masuda Y."/>
            <person name="Itoh H."/>
            <person name="Senoo K."/>
        </authorList>
    </citation>
    <scope>NUCLEOTIDE SEQUENCE [LARGE SCALE GENOMIC DNA]</scope>
    <source>
        <strain evidence="7 8">Red88</strain>
    </source>
</reference>
<evidence type="ECO:0000256" key="5">
    <source>
        <dbReference type="ARBA" id="ARBA00023136"/>
    </source>
</evidence>
<dbReference type="GO" id="GO:0016020">
    <property type="term" value="C:membrane"/>
    <property type="evidence" value="ECO:0007669"/>
    <property type="project" value="UniProtKB-SubCell"/>
</dbReference>
<dbReference type="InterPro" id="IPR002549">
    <property type="entry name" value="AI-2E-like"/>
</dbReference>
<dbReference type="RefSeq" id="WP_149308197.1">
    <property type="nucleotide sequence ID" value="NZ_SRSD01000008.1"/>
</dbReference>
<feature type="transmembrane region" description="Helical" evidence="6">
    <location>
        <begin position="6"/>
        <end position="35"/>
    </location>
</feature>
<proteinExistence type="inferred from homology"/>
<dbReference type="EMBL" id="SRSD01000008">
    <property type="protein sequence ID" value="KAA0889703.1"/>
    <property type="molecule type" value="Genomic_DNA"/>
</dbReference>
<comment type="similarity">
    <text evidence="2">Belongs to the autoinducer-2 exporter (AI-2E) (TC 2.A.86) family.</text>
</comment>
<organism evidence="7 8">
    <name type="scientific">Oryzomonas rubra</name>
    <dbReference type="NCBI Taxonomy" id="2509454"/>
    <lineage>
        <taxon>Bacteria</taxon>
        <taxon>Pseudomonadati</taxon>
        <taxon>Thermodesulfobacteriota</taxon>
        <taxon>Desulfuromonadia</taxon>
        <taxon>Geobacterales</taxon>
        <taxon>Geobacteraceae</taxon>
        <taxon>Oryzomonas</taxon>
    </lineage>
</organism>
<dbReference type="Proteomes" id="UP000324298">
    <property type="component" value="Unassembled WGS sequence"/>
</dbReference>
<evidence type="ECO:0000313" key="8">
    <source>
        <dbReference type="Proteomes" id="UP000324298"/>
    </source>
</evidence>
<feature type="transmembrane region" description="Helical" evidence="6">
    <location>
        <begin position="144"/>
        <end position="163"/>
    </location>
</feature>
<feature type="transmembrane region" description="Helical" evidence="6">
    <location>
        <begin position="290"/>
        <end position="319"/>
    </location>
</feature>
<evidence type="ECO:0000256" key="6">
    <source>
        <dbReference type="SAM" id="Phobius"/>
    </source>
</evidence>
<name>A0A5A9XAN6_9BACT</name>